<dbReference type="Proteomes" id="UP000638462">
    <property type="component" value="Unassembled WGS sequence"/>
</dbReference>
<evidence type="ECO:0008006" key="3">
    <source>
        <dbReference type="Google" id="ProtNLM"/>
    </source>
</evidence>
<keyword evidence="2" id="KW-1185">Reference proteome</keyword>
<reference evidence="2" key="1">
    <citation type="journal article" date="2019" name="Int. J. Syst. Evol. Microbiol.">
        <title>The Global Catalogue of Microorganisms (GCM) 10K type strain sequencing project: providing services to taxonomists for standard genome sequencing and annotation.</title>
        <authorList>
            <consortium name="The Broad Institute Genomics Platform"/>
            <consortium name="The Broad Institute Genome Sequencing Center for Infectious Disease"/>
            <person name="Wu L."/>
            <person name="Ma J."/>
        </authorList>
    </citation>
    <scope>NUCLEOTIDE SEQUENCE [LARGE SCALE GENOMIC DNA]</scope>
    <source>
        <strain evidence="2">CGMCC 1.15394</strain>
    </source>
</reference>
<comment type="caution">
    <text evidence="1">The sequence shown here is derived from an EMBL/GenBank/DDBJ whole genome shotgun (WGS) entry which is preliminary data.</text>
</comment>
<evidence type="ECO:0000313" key="1">
    <source>
        <dbReference type="EMBL" id="GGF07008.1"/>
    </source>
</evidence>
<evidence type="ECO:0000313" key="2">
    <source>
        <dbReference type="Proteomes" id="UP000638462"/>
    </source>
</evidence>
<accession>A0ABQ1U1G5</accession>
<dbReference type="RefSeq" id="WP_188730626.1">
    <property type="nucleotide sequence ID" value="NZ_BMIT01000017.1"/>
</dbReference>
<sequence>MYADRLPAYVQDQAGILSADEIASAYADMLAKYQKDTGNVEIAAEHVDACLKLAAASCIDKLATYYANDDNSTISSDSVDHGTKADSFRRIANGYRSQYAAVVVNDNKSSAHGKAVQLPKRQRLR</sequence>
<dbReference type="EMBL" id="BMIT01000017">
    <property type="protein sequence ID" value="GGF07008.1"/>
    <property type="molecule type" value="Genomic_DNA"/>
</dbReference>
<proteinExistence type="predicted"/>
<protein>
    <recommendedName>
        <fullName evidence="3">DUF4054 domain-containing protein</fullName>
    </recommendedName>
</protein>
<organism evidence="1 2">
    <name type="scientific">Pseudoalteromonas gelatinilytica</name>
    <dbReference type="NCBI Taxonomy" id="1703256"/>
    <lineage>
        <taxon>Bacteria</taxon>
        <taxon>Pseudomonadati</taxon>
        <taxon>Pseudomonadota</taxon>
        <taxon>Gammaproteobacteria</taxon>
        <taxon>Alteromonadales</taxon>
        <taxon>Pseudoalteromonadaceae</taxon>
        <taxon>Pseudoalteromonas</taxon>
    </lineage>
</organism>
<gene>
    <name evidence="1" type="ORF">GCM10008027_34890</name>
</gene>
<name>A0ABQ1U1G5_9GAMM</name>